<keyword evidence="3" id="KW-1133">Transmembrane helix</keyword>
<dbReference type="Pfam" id="PF17123">
    <property type="entry name" value="zf-RING_11"/>
    <property type="match status" value="1"/>
</dbReference>
<dbReference type="SMART" id="SM00184">
    <property type="entry name" value="RING"/>
    <property type="match status" value="1"/>
</dbReference>
<evidence type="ECO:0000259" key="5">
    <source>
        <dbReference type="PROSITE" id="PS50089"/>
    </source>
</evidence>
<keyword evidence="3" id="KW-0812">Transmembrane</keyword>
<feature type="signal peptide" evidence="4">
    <location>
        <begin position="1"/>
        <end position="17"/>
    </location>
</feature>
<evidence type="ECO:0000313" key="6">
    <source>
        <dbReference type="EMBL" id="ROT40286.1"/>
    </source>
</evidence>
<dbReference type="GO" id="GO:0008270">
    <property type="term" value="F:zinc ion binding"/>
    <property type="evidence" value="ECO:0007669"/>
    <property type="project" value="UniProtKB-KW"/>
</dbReference>
<dbReference type="GeneID" id="39584267"/>
<dbReference type="CDD" id="cd16454">
    <property type="entry name" value="RING-H2_PA-TM-RING"/>
    <property type="match status" value="1"/>
</dbReference>
<evidence type="ECO:0000256" key="1">
    <source>
        <dbReference type="PROSITE-ProRule" id="PRU00175"/>
    </source>
</evidence>
<feature type="transmembrane region" description="Helical" evidence="3">
    <location>
        <begin position="199"/>
        <end position="225"/>
    </location>
</feature>
<feature type="region of interest" description="Disordered" evidence="2">
    <location>
        <begin position="266"/>
        <end position="343"/>
    </location>
</feature>
<keyword evidence="7" id="KW-1185">Reference proteome</keyword>
<feature type="region of interest" description="Disordered" evidence="2">
    <location>
        <begin position="231"/>
        <end position="250"/>
    </location>
</feature>
<dbReference type="OrthoDB" id="8062037at2759"/>
<dbReference type="Gene3D" id="3.30.40.10">
    <property type="entry name" value="Zinc/RING finger domain, C3HC4 (zinc finger)"/>
    <property type="match status" value="1"/>
</dbReference>
<keyword evidence="1" id="KW-0479">Metal-binding</keyword>
<dbReference type="RefSeq" id="XP_028468092.1">
    <property type="nucleotide sequence ID" value="XM_028615790.1"/>
</dbReference>
<dbReference type="PANTHER" id="PTHR22765:SF416">
    <property type="entry name" value="E3 UBIQUITIN-PROTEIN LIGASE GODZILLA"/>
    <property type="match status" value="1"/>
</dbReference>
<dbReference type="STRING" id="1314773.A0A3N2Q0Q8"/>
<dbReference type="InterPro" id="IPR051826">
    <property type="entry name" value="E3_ubiquitin-ligase_domain"/>
</dbReference>
<evidence type="ECO:0000256" key="3">
    <source>
        <dbReference type="SAM" id="Phobius"/>
    </source>
</evidence>
<dbReference type="Proteomes" id="UP000272025">
    <property type="component" value="Unassembled WGS sequence"/>
</dbReference>
<keyword evidence="3" id="KW-0472">Membrane</keyword>
<keyword evidence="1" id="KW-0863">Zinc-finger</keyword>
<dbReference type="InterPro" id="IPR013083">
    <property type="entry name" value="Znf_RING/FYVE/PHD"/>
</dbReference>
<dbReference type="AlphaFoldDB" id="A0A3N2Q0Q8"/>
<name>A0A3N2Q0Q8_SODAK</name>
<dbReference type="EMBL" id="ML119052">
    <property type="protein sequence ID" value="ROT40286.1"/>
    <property type="molecule type" value="Genomic_DNA"/>
</dbReference>
<keyword evidence="4" id="KW-0732">Signal</keyword>
<keyword evidence="1" id="KW-0862">Zinc</keyword>
<organism evidence="6 7">
    <name type="scientific">Sodiomyces alkalinus (strain CBS 110278 / VKM F-3762 / F11)</name>
    <name type="common">Alkaliphilic filamentous fungus</name>
    <dbReference type="NCBI Taxonomy" id="1314773"/>
    <lineage>
        <taxon>Eukaryota</taxon>
        <taxon>Fungi</taxon>
        <taxon>Dikarya</taxon>
        <taxon>Ascomycota</taxon>
        <taxon>Pezizomycotina</taxon>
        <taxon>Sordariomycetes</taxon>
        <taxon>Hypocreomycetidae</taxon>
        <taxon>Glomerellales</taxon>
        <taxon>Plectosphaerellaceae</taxon>
        <taxon>Sodiomyces</taxon>
    </lineage>
</organism>
<dbReference type="InterPro" id="IPR001841">
    <property type="entry name" value="Znf_RING"/>
</dbReference>
<evidence type="ECO:0000256" key="4">
    <source>
        <dbReference type="SAM" id="SignalP"/>
    </source>
</evidence>
<dbReference type="PROSITE" id="PS50089">
    <property type="entry name" value="ZF_RING_2"/>
    <property type="match status" value="1"/>
</dbReference>
<feature type="chain" id="PRO_5018126507" description="RING-type domain-containing protein" evidence="4">
    <location>
        <begin position="18"/>
        <end position="408"/>
    </location>
</feature>
<sequence length="408" mass="43627">MTLRRLLVAANAAVVAAQVPSISPENEVPPWAADSTMQLSLSSTGGDVLPLDYTVIPSTENLGLNQSEVVRGAIRIEGVMVVANPSNYYLINGSSQIAYLSCDVDESMGATTPDIMLIDLMENRPKAIVLYSTVENWCHLSGSDLPYRSIFTMADAGDASQAFEILNNTNEADSIQVTITGNATSNGSKRRESNGNDSAIAMSILYSITGLITLLFLVIIAAGAIRAHRYPERYGPRSGHGGRPRQSRAKGLARAVLETLPIVKFGAPEPAKPDPNLELESASIDHPMRNRATDAGATGAEERDEEDRREAVAQGRAIDGEPGAAMARHDSAAGRPGGNTADSQTIGCSICTDDFKLGEDVRVLPCSHKFHPPCIDPWLINVSGTCPLWYALPSFAVQFSFSSFSFSV</sequence>
<accession>A0A3N2Q0Q8</accession>
<dbReference type="GO" id="GO:0061630">
    <property type="term" value="F:ubiquitin protein ligase activity"/>
    <property type="evidence" value="ECO:0007669"/>
    <property type="project" value="TreeGrafter"/>
</dbReference>
<dbReference type="GO" id="GO:0005737">
    <property type="term" value="C:cytoplasm"/>
    <property type="evidence" value="ECO:0007669"/>
    <property type="project" value="TreeGrafter"/>
</dbReference>
<proteinExistence type="predicted"/>
<dbReference type="GO" id="GO:0006511">
    <property type="term" value="P:ubiquitin-dependent protein catabolic process"/>
    <property type="evidence" value="ECO:0007669"/>
    <property type="project" value="TreeGrafter"/>
</dbReference>
<evidence type="ECO:0000313" key="7">
    <source>
        <dbReference type="Proteomes" id="UP000272025"/>
    </source>
</evidence>
<evidence type="ECO:0000256" key="2">
    <source>
        <dbReference type="SAM" id="MobiDB-lite"/>
    </source>
</evidence>
<gene>
    <name evidence="6" type="ORF">SODALDRAFT_92952</name>
</gene>
<feature type="domain" description="RING-type" evidence="5">
    <location>
        <begin position="348"/>
        <end position="388"/>
    </location>
</feature>
<reference evidence="6 7" key="1">
    <citation type="journal article" date="2018" name="Mol. Ecol.">
        <title>The obligate alkalophilic soda-lake fungus Sodiomyces alkalinus has shifted to a protein diet.</title>
        <authorList>
            <person name="Grum-Grzhimaylo A.A."/>
            <person name="Falkoski D.L."/>
            <person name="van den Heuvel J."/>
            <person name="Valero-Jimenez C.A."/>
            <person name="Min B."/>
            <person name="Choi I.G."/>
            <person name="Lipzen A."/>
            <person name="Daum C.G."/>
            <person name="Aanen D.K."/>
            <person name="Tsang A."/>
            <person name="Henrissat B."/>
            <person name="Bilanenko E.N."/>
            <person name="de Vries R.P."/>
            <person name="van Kan J.A.L."/>
            <person name="Grigoriev I.V."/>
            <person name="Debets A.J.M."/>
        </authorList>
    </citation>
    <scope>NUCLEOTIDE SEQUENCE [LARGE SCALE GENOMIC DNA]</scope>
    <source>
        <strain evidence="6 7">F11</strain>
    </source>
</reference>
<protein>
    <recommendedName>
        <fullName evidence="5">RING-type domain-containing protein</fullName>
    </recommendedName>
</protein>
<dbReference type="SUPFAM" id="SSF57850">
    <property type="entry name" value="RING/U-box"/>
    <property type="match status" value="1"/>
</dbReference>
<dbReference type="PANTHER" id="PTHR22765">
    <property type="entry name" value="RING FINGER AND PROTEASE ASSOCIATED DOMAIN-CONTAINING"/>
    <property type="match status" value="1"/>
</dbReference>